<dbReference type="Proteomes" id="UP000670152">
    <property type="component" value="Unassembled WGS sequence"/>
</dbReference>
<dbReference type="InterPro" id="IPR035892">
    <property type="entry name" value="C2_domain_sf"/>
</dbReference>
<feature type="domain" description="RPGRIP1 C-terminal" evidence="3">
    <location>
        <begin position="1145"/>
        <end position="1258"/>
    </location>
</feature>
<dbReference type="EMBL" id="JAANIB010008274">
    <property type="protein sequence ID" value="KAG5323899.1"/>
    <property type="molecule type" value="Genomic_DNA"/>
</dbReference>
<protein>
    <submittedName>
        <fullName evidence="4">FTM protein</fullName>
    </submittedName>
</protein>
<dbReference type="PANTHER" id="PTHR14240">
    <property type="entry name" value="RETINITIS PIGMENTOSA GTPASE REGULATOR-INTERACTING PROTEIN"/>
    <property type="match status" value="1"/>
</dbReference>
<feature type="coiled-coil region" evidence="1">
    <location>
        <begin position="321"/>
        <end position="348"/>
    </location>
</feature>
<feature type="non-terminal residue" evidence="4">
    <location>
        <position position="1"/>
    </location>
</feature>
<evidence type="ECO:0000256" key="2">
    <source>
        <dbReference type="SAM" id="MobiDB-lite"/>
    </source>
</evidence>
<dbReference type="InterPro" id="IPR031139">
    <property type="entry name" value="RPGRIP1_fam"/>
</dbReference>
<feature type="region of interest" description="Disordered" evidence="2">
    <location>
        <begin position="1026"/>
        <end position="1050"/>
    </location>
</feature>
<accession>A0A836JL01</accession>
<evidence type="ECO:0000256" key="1">
    <source>
        <dbReference type="SAM" id="Coils"/>
    </source>
</evidence>
<evidence type="ECO:0000259" key="3">
    <source>
        <dbReference type="Pfam" id="PF18111"/>
    </source>
</evidence>
<dbReference type="Gene3D" id="2.60.40.150">
    <property type="entry name" value="C2 domain"/>
    <property type="match status" value="2"/>
</dbReference>
<dbReference type="OrthoDB" id="2133912at2759"/>
<feature type="compositionally biased region" description="Polar residues" evidence="2">
    <location>
        <begin position="1032"/>
        <end position="1045"/>
    </location>
</feature>
<feature type="non-terminal residue" evidence="4">
    <location>
        <position position="1260"/>
    </location>
</feature>
<keyword evidence="1" id="KW-0175">Coiled coil</keyword>
<sequence>MLNFQHPHANQRRLKIVDDTFRLIYYKTSEFRLKMADDPNRDILPVKEGSYVDTIISAIDPRERHLVCKLDRYQLEDKYLRLLDEANNLKKLYNCQEDKIKRLGTKLIRLAGTPRLCGLTLDIDDRNRTAALEFENTKLKEKIAVMRNQLLSHTMSGRSSSRSRNLVRPSSSGIVTCRSEKDRMRGPPSCQCIVGAGDDDNDIRNYLVKIEKLEVQKKDMTCHIIELEKELTYLTNTRKEKVAENVEYIRVWRQMKQLNDKLMTTQEKNTALTIEINDLKTTLELTTKNNQEIAAILSSERTRIAKIDDQILKAKNSQFTLREKDDQIRDLMNEIKILQQHNNELIMLTSKYGHFELENIELKKRLCDGTQEQQILKTAFNNEQVNIIELKTTNERLLSKLQEFQANIDVLIQLASLHTQDKKQDFTITVPSGVEQCKKCCEMYDKIMQLEKTVGNTREDWQLADKSVQTIVITGPKKQDTMIISNKDKTSSQSPLKEWKTNQEANGTSVLSREKILKLLDQAQINTPLDASRITPKKECTGILDVAQKHRQVVPLEKLLFVFNITSMYCSDGEISSQHDISNAMQEYLQKKFAYLENSNITLDQMFSILFDIMQEFLLFTNVDGKPRLDHQVSAIEDPLIDVNNNLPTKIIRDIKKHDFNTGTTKDSDFHKLLIRKQSKSAITSDYISNNFKNYYTNLESGRCSCSLKSNALYSKKCNFACKKKPATLASSSMKNIFDATSSSTAYRKSSYRDISKDFCAEKVIKIKRLKSPRYHPKCNLTCHLRKVKDPQSLLEKRKLPCTTECLNDSIMLPMCPMDPLLITDRQGLIEIHISRLQLSTSVTNIPDEEDICSLHIYVNWDVWGEKTAYTPKMKCPNLIFNSSCVYRITDLFSFFKNVLSEYLIFRVNIVRRDGTSYTFARAKVSIKDILDYPQNKLHYIVPVNSIICSFFGVNFGQLSLWVRLSCNVDMVEAFKKQSGTTSLKDTHAPPINDISKNSNSTKQIIDIVFRDQQQKDNLQYEIENSDEENFYVNSNNEESPINATSEEENGMIAMNSDYKTDKSKKNKENNVLRDSPSMAEFKTLLANDISPEGSSNAIRDMDEVLSDRNWERYRQKSLLTFARANLLNVEAQDNQNDISICRNEKDAIIIEIVSMQFFDDSCVMQDDQIHLLYIEYSFLEKRGEDMETISVEKPKISTQEMVYNYKKKFWINEITHPIQRENLRAMLAEDINPNINFIVISEPLPEEREVKDCEEVGQV</sequence>
<dbReference type="Pfam" id="PF18111">
    <property type="entry name" value="RPGR1_C"/>
    <property type="match status" value="1"/>
</dbReference>
<organism evidence="4 5">
    <name type="scientific">Acromyrmex heyeri</name>
    <dbReference type="NCBI Taxonomy" id="230685"/>
    <lineage>
        <taxon>Eukaryota</taxon>
        <taxon>Metazoa</taxon>
        <taxon>Ecdysozoa</taxon>
        <taxon>Arthropoda</taxon>
        <taxon>Hexapoda</taxon>
        <taxon>Insecta</taxon>
        <taxon>Pterygota</taxon>
        <taxon>Neoptera</taxon>
        <taxon>Endopterygota</taxon>
        <taxon>Hymenoptera</taxon>
        <taxon>Apocrita</taxon>
        <taxon>Aculeata</taxon>
        <taxon>Formicoidea</taxon>
        <taxon>Formicidae</taxon>
        <taxon>Myrmicinae</taxon>
        <taxon>Acromyrmex</taxon>
    </lineage>
</organism>
<proteinExistence type="predicted"/>
<evidence type="ECO:0000313" key="4">
    <source>
        <dbReference type="EMBL" id="KAG5323899.1"/>
    </source>
</evidence>
<keyword evidence="5" id="KW-1185">Reference proteome</keyword>
<gene>
    <name evidence="4" type="primary">Rpgrip1l</name>
    <name evidence="4" type="ORF">G6Z77_0012535</name>
</gene>
<name>A0A836JL01_9HYME</name>
<reference evidence="4 5" key="1">
    <citation type="submission" date="2020-02" db="EMBL/GenBank/DDBJ databases">
        <title>Relaxed selection underlies rapid genomic changes in the transitions from sociality to social parasitism in ants.</title>
        <authorList>
            <person name="Bi X."/>
        </authorList>
    </citation>
    <scope>NUCLEOTIDE SEQUENCE [LARGE SCALE GENOMIC DNA]</scope>
    <source>
        <strain evidence="4">BGI-DK2014b</strain>
        <tissue evidence="4">Whole body</tissue>
    </source>
</reference>
<feature type="coiled-coil region" evidence="1">
    <location>
        <begin position="79"/>
        <end position="106"/>
    </location>
</feature>
<dbReference type="InterPro" id="IPR041091">
    <property type="entry name" value="RPGRIP1_C"/>
</dbReference>
<feature type="coiled-coil region" evidence="1">
    <location>
        <begin position="387"/>
        <end position="414"/>
    </location>
</feature>
<evidence type="ECO:0000313" key="5">
    <source>
        <dbReference type="Proteomes" id="UP000670152"/>
    </source>
</evidence>
<dbReference type="AlphaFoldDB" id="A0A836JL01"/>
<dbReference type="SUPFAM" id="SSF49562">
    <property type="entry name" value="C2 domain (Calcium/lipid-binding domain, CaLB)"/>
    <property type="match status" value="1"/>
</dbReference>
<comment type="caution">
    <text evidence="4">The sequence shown here is derived from an EMBL/GenBank/DDBJ whole genome shotgun (WGS) entry which is preliminary data.</text>
</comment>